<reference evidence="6 7" key="1">
    <citation type="submission" date="2016-09" db="EMBL/GenBank/DDBJ databases">
        <title>Xenorhabdus thuongxuanensis sp. nov. and Xenorhabdus eapokensis sp. nov., isolated from Steinernema species.</title>
        <authorList>
            <person name="Kaempfer P."/>
            <person name="Tobias N.J."/>
            <person name="Phan Ke L."/>
            <person name="Bode H.B."/>
            <person name="Glaeser S.P."/>
        </authorList>
    </citation>
    <scope>NUCLEOTIDE SEQUENCE [LARGE SCALE GENOMIC DNA]</scope>
    <source>
        <strain evidence="6 7">DL20</strain>
    </source>
</reference>
<dbReference type="Pfam" id="PF00440">
    <property type="entry name" value="TetR_N"/>
    <property type="match status" value="1"/>
</dbReference>
<dbReference type="SUPFAM" id="SSF46689">
    <property type="entry name" value="Homeodomain-like"/>
    <property type="match status" value="1"/>
</dbReference>
<accession>A0A1Q5TLY3</accession>
<dbReference type="PANTHER" id="PTHR47506:SF3">
    <property type="entry name" value="HTH-TYPE TRANSCRIPTIONAL REGULATOR LMRA"/>
    <property type="match status" value="1"/>
</dbReference>
<dbReference type="OrthoDB" id="116240at2"/>
<dbReference type="RefSeq" id="WP_074024596.1">
    <property type="nucleotide sequence ID" value="NZ_CAWNAG010000131.1"/>
</dbReference>
<keyword evidence="3" id="KW-0804">Transcription</keyword>
<proteinExistence type="predicted"/>
<keyword evidence="2 4" id="KW-0238">DNA-binding</keyword>
<dbReference type="InterPro" id="IPR036271">
    <property type="entry name" value="Tet_transcr_reg_TetR-rel_C_sf"/>
</dbReference>
<dbReference type="STRING" id="1873482.Xedl_02980"/>
<organism evidence="6 7">
    <name type="scientific">Xenorhabdus eapokensis</name>
    <dbReference type="NCBI Taxonomy" id="1873482"/>
    <lineage>
        <taxon>Bacteria</taxon>
        <taxon>Pseudomonadati</taxon>
        <taxon>Pseudomonadota</taxon>
        <taxon>Gammaproteobacteria</taxon>
        <taxon>Enterobacterales</taxon>
        <taxon>Morganellaceae</taxon>
        <taxon>Xenorhabdus</taxon>
    </lineage>
</organism>
<evidence type="ECO:0000256" key="2">
    <source>
        <dbReference type="ARBA" id="ARBA00023125"/>
    </source>
</evidence>
<dbReference type="PANTHER" id="PTHR47506">
    <property type="entry name" value="TRANSCRIPTIONAL REGULATORY PROTEIN"/>
    <property type="match status" value="1"/>
</dbReference>
<dbReference type="GO" id="GO:0003677">
    <property type="term" value="F:DNA binding"/>
    <property type="evidence" value="ECO:0007669"/>
    <property type="project" value="UniProtKB-UniRule"/>
</dbReference>
<evidence type="ECO:0000259" key="5">
    <source>
        <dbReference type="PROSITE" id="PS50977"/>
    </source>
</evidence>
<evidence type="ECO:0000256" key="4">
    <source>
        <dbReference type="PROSITE-ProRule" id="PRU00335"/>
    </source>
</evidence>
<evidence type="ECO:0000313" key="6">
    <source>
        <dbReference type="EMBL" id="OKP01246.1"/>
    </source>
</evidence>
<gene>
    <name evidence="6" type="ORF">Xedl_02980</name>
</gene>
<dbReference type="InterPro" id="IPR009057">
    <property type="entry name" value="Homeodomain-like_sf"/>
</dbReference>
<protein>
    <submittedName>
        <fullName evidence="6">AdeN</fullName>
    </submittedName>
</protein>
<feature type="domain" description="HTH tetR-type" evidence="5">
    <location>
        <begin position="6"/>
        <end position="66"/>
    </location>
</feature>
<dbReference type="PROSITE" id="PS50977">
    <property type="entry name" value="HTH_TETR_2"/>
    <property type="match status" value="1"/>
</dbReference>
<evidence type="ECO:0000256" key="3">
    <source>
        <dbReference type="ARBA" id="ARBA00023163"/>
    </source>
</evidence>
<keyword evidence="7" id="KW-1185">Reference proteome</keyword>
<sequence length="187" mass="21770">MSKKASEARERILKTSHMLFYRDGIRATGIDRIIKESEVAKVTFYRHFPSKNDLILAFLDYRHELWIRWFKESLQANINRYNSPIEALTDTLAEWFNSNEFRGCAFINTVIEIGKEQPQIIPLIQEHKKQMEQVIASSLPSELNGKRLAQKFALLIEGAIIMMQRTEHSDEVLLLLRECLSDIAMSE</sequence>
<dbReference type="PRINTS" id="PR00455">
    <property type="entry name" value="HTHTETR"/>
</dbReference>
<keyword evidence="1" id="KW-0805">Transcription regulation</keyword>
<dbReference type="EMBL" id="MKGQ01000025">
    <property type="protein sequence ID" value="OKP01246.1"/>
    <property type="molecule type" value="Genomic_DNA"/>
</dbReference>
<dbReference type="InterPro" id="IPR001647">
    <property type="entry name" value="HTH_TetR"/>
</dbReference>
<dbReference type="Proteomes" id="UP000186268">
    <property type="component" value="Unassembled WGS sequence"/>
</dbReference>
<evidence type="ECO:0000256" key="1">
    <source>
        <dbReference type="ARBA" id="ARBA00023015"/>
    </source>
</evidence>
<dbReference type="AlphaFoldDB" id="A0A1Q5TLY3"/>
<feature type="DNA-binding region" description="H-T-H motif" evidence="4">
    <location>
        <begin position="29"/>
        <end position="48"/>
    </location>
</feature>
<name>A0A1Q5TLY3_9GAMM</name>
<evidence type="ECO:0000313" key="7">
    <source>
        <dbReference type="Proteomes" id="UP000186268"/>
    </source>
</evidence>
<dbReference type="Gene3D" id="1.10.357.10">
    <property type="entry name" value="Tetracycline Repressor, domain 2"/>
    <property type="match status" value="1"/>
</dbReference>
<comment type="caution">
    <text evidence="6">The sequence shown here is derived from an EMBL/GenBank/DDBJ whole genome shotgun (WGS) entry which is preliminary data.</text>
</comment>
<dbReference type="SUPFAM" id="SSF48498">
    <property type="entry name" value="Tetracyclin repressor-like, C-terminal domain"/>
    <property type="match status" value="1"/>
</dbReference>